<name>A0A1T4WEV6_9GAMM</name>
<dbReference type="Gene3D" id="2.60.20.40">
    <property type="match status" value="1"/>
</dbReference>
<dbReference type="AlphaFoldDB" id="A0A1T4WEV6"/>
<dbReference type="InterPro" id="IPR040966">
    <property type="entry name" value="StcE_C"/>
</dbReference>
<organism evidence="3 4">
    <name type="scientific">Enterovibrio nigricans DSM 22720</name>
    <dbReference type="NCBI Taxonomy" id="1121868"/>
    <lineage>
        <taxon>Bacteria</taxon>
        <taxon>Pseudomonadati</taxon>
        <taxon>Pseudomonadota</taxon>
        <taxon>Gammaproteobacteria</taxon>
        <taxon>Vibrionales</taxon>
        <taxon>Vibrionaceae</taxon>
        <taxon>Enterovibrio</taxon>
    </lineage>
</organism>
<evidence type="ECO:0000313" key="3">
    <source>
        <dbReference type="EMBL" id="SKA75679.1"/>
    </source>
</evidence>
<evidence type="ECO:0000259" key="2">
    <source>
        <dbReference type="Pfam" id="PF17945"/>
    </source>
</evidence>
<feature type="domain" description="Metalloprotease StcE C-terminal" evidence="2">
    <location>
        <begin position="36"/>
        <end position="63"/>
    </location>
</feature>
<reference evidence="4" key="1">
    <citation type="submission" date="2017-02" db="EMBL/GenBank/DDBJ databases">
        <authorList>
            <person name="Varghese N."/>
            <person name="Submissions S."/>
        </authorList>
    </citation>
    <scope>NUCLEOTIDE SEQUENCE [LARGE SCALE GENOMIC DNA]</scope>
    <source>
        <strain evidence="4">DSM 22720</strain>
    </source>
</reference>
<dbReference type="EMBL" id="FUXU01000212">
    <property type="protein sequence ID" value="SKA75679.1"/>
    <property type="molecule type" value="Genomic_DNA"/>
</dbReference>
<feature type="signal peptide" evidence="1">
    <location>
        <begin position="1"/>
        <end position="26"/>
    </location>
</feature>
<proteinExistence type="predicted"/>
<dbReference type="Pfam" id="PF17945">
    <property type="entry name" value="Crystall_4"/>
    <property type="match status" value="1"/>
</dbReference>
<dbReference type="OrthoDB" id="9806238at2"/>
<protein>
    <recommendedName>
        <fullName evidence="2">Metalloprotease StcE C-terminal domain-containing protein</fullName>
    </recommendedName>
</protein>
<accession>A0A1T4WEV6</accession>
<sequence length="67" mass="7287">MNKLFSTITWMFGLSMAIFTSNFAMAGVEQESKPKGCIVSLETGAEYCLPVGQRSGYSLPSWIGFVA</sequence>
<dbReference type="Proteomes" id="UP000190162">
    <property type="component" value="Unassembled WGS sequence"/>
</dbReference>
<gene>
    <name evidence="3" type="ORF">SAMN02745132_04900</name>
</gene>
<evidence type="ECO:0000256" key="1">
    <source>
        <dbReference type="SAM" id="SignalP"/>
    </source>
</evidence>
<keyword evidence="1" id="KW-0732">Signal</keyword>
<feature type="chain" id="PRO_5012074994" description="Metalloprotease StcE C-terminal domain-containing protein" evidence="1">
    <location>
        <begin position="27"/>
        <end position="67"/>
    </location>
</feature>
<evidence type="ECO:0000313" key="4">
    <source>
        <dbReference type="Proteomes" id="UP000190162"/>
    </source>
</evidence>
<keyword evidence="4" id="KW-1185">Reference proteome</keyword>